<keyword evidence="8" id="KW-0443">Lipid metabolism</keyword>
<dbReference type="PANTHER" id="PTHR12317">
    <property type="entry name" value="DIACYLGLYCEROL O-ACYLTRANSFERASE"/>
    <property type="match status" value="1"/>
</dbReference>
<keyword evidence="3" id="KW-0444">Lipid biosynthesis</keyword>
<keyword evidence="9 11" id="KW-0472">Membrane</keyword>
<dbReference type="InterPro" id="IPR007130">
    <property type="entry name" value="DAGAT"/>
</dbReference>
<evidence type="ECO:0000256" key="8">
    <source>
        <dbReference type="ARBA" id="ARBA00023098"/>
    </source>
</evidence>
<feature type="transmembrane region" description="Helical" evidence="11">
    <location>
        <begin position="95"/>
        <end position="115"/>
    </location>
</feature>
<evidence type="ECO:0000313" key="13">
    <source>
        <dbReference type="EMBL" id="GAQ91188.1"/>
    </source>
</evidence>
<dbReference type="Proteomes" id="UP000054558">
    <property type="component" value="Unassembled WGS sequence"/>
</dbReference>
<keyword evidence="5 11" id="KW-0812">Transmembrane</keyword>
<evidence type="ECO:0000256" key="7">
    <source>
        <dbReference type="ARBA" id="ARBA00022989"/>
    </source>
</evidence>
<evidence type="ECO:0000256" key="11">
    <source>
        <dbReference type="RuleBase" id="RU367023"/>
    </source>
</evidence>
<proteinExistence type="inferred from homology"/>
<evidence type="ECO:0000256" key="5">
    <source>
        <dbReference type="ARBA" id="ARBA00022692"/>
    </source>
</evidence>
<protein>
    <recommendedName>
        <fullName evidence="11">Acyltransferase</fullName>
        <ecNumber evidence="11">2.3.1.-</ecNumber>
    </recommendedName>
</protein>
<evidence type="ECO:0000256" key="1">
    <source>
        <dbReference type="ARBA" id="ARBA00004477"/>
    </source>
</evidence>
<keyword evidence="7 11" id="KW-1133">Transmembrane helix</keyword>
<keyword evidence="10 13" id="KW-0012">Acyltransferase</keyword>
<dbReference type="STRING" id="105231.A0A1Y1ISN2"/>
<reference evidence="13 14" key="1">
    <citation type="journal article" date="2014" name="Nat. Commun.">
        <title>Klebsormidium flaccidum genome reveals primary factors for plant terrestrial adaptation.</title>
        <authorList>
            <person name="Hori K."/>
            <person name="Maruyama F."/>
            <person name="Fujisawa T."/>
            <person name="Togashi T."/>
            <person name="Yamamoto N."/>
            <person name="Seo M."/>
            <person name="Sato S."/>
            <person name="Yamada T."/>
            <person name="Mori H."/>
            <person name="Tajima N."/>
            <person name="Moriyama T."/>
            <person name="Ikeuchi M."/>
            <person name="Watanabe M."/>
            <person name="Wada H."/>
            <person name="Kobayashi K."/>
            <person name="Saito M."/>
            <person name="Masuda T."/>
            <person name="Sasaki-Sekimoto Y."/>
            <person name="Mashiguchi K."/>
            <person name="Awai K."/>
            <person name="Shimojima M."/>
            <person name="Masuda S."/>
            <person name="Iwai M."/>
            <person name="Nobusawa T."/>
            <person name="Narise T."/>
            <person name="Kondo S."/>
            <person name="Saito H."/>
            <person name="Sato R."/>
            <person name="Murakawa M."/>
            <person name="Ihara Y."/>
            <person name="Oshima-Yamada Y."/>
            <person name="Ohtaka K."/>
            <person name="Satoh M."/>
            <person name="Sonobe K."/>
            <person name="Ishii M."/>
            <person name="Ohtani R."/>
            <person name="Kanamori-Sato M."/>
            <person name="Honoki R."/>
            <person name="Miyazaki D."/>
            <person name="Mochizuki H."/>
            <person name="Umetsu J."/>
            <person name="Higashi K."/>
            <person name="Shibata D."/>
            <person name="Kamiya Y."/>
            <person name="Sato N."/>
            <person name="Nakamura Y."/>
            <person name="Tabata S."/>
            <person name="Ida S."/>
            <person name="Kurokawa K."/>
            <person name="Ohta H."/>
        </authorList>
    </citation>
    <scope>NUCLEOTIDE SEQUENCE [LARGE SCALE GENOMIC DNA]</scope>
    <source>
        <strain evidence="13 14">NIES-2285</strain>
    </source>
</reference>
<gene>
    <name evidence="13" type="ORF">KFL_007400040</name>
</gene>
<dbReference type="Pfam" id="PF03982">
    <property type="entry name" value="DAGAT"/>
    <property type="match status" value="1"/>
</dbReference>
<evidence type="ECO:0000256" key="4">
    <source>
        <dbReference type="ARBA" id="ARBA00022679"/>
    </source>
</evidence>
<feature type="compositionally biased region" description="Basic residues" evidence="12">
    <location>
        <begin position="1"/>
        <end position="10"/>
    </location>
</feature>
<feature type="region of interest" description="Disordered" evidence="12">
    <location>
        <begin position="1"/>
        <end position="27"/>
    </location>
</feature>
<keyword evidence="4 11" id="KW-0808">Transferase</keyword>
<evidence type="ECO:0000256" key="2">
    <source>
        <dbReference type="ARBA" id="ARBA00005420"/>
    </source>
</evidence>
<feature type="compositionally biased region" description="Polar residues" evidence="12">
    <location>
        <begin position="16"/>
        <end position="27"/>
    </location>
</feature>
<dbReference type="AlphaFoldDB" id="A0A1Y1ISN2"/>
<evidence type="ECO:0000256" key="9">
    <source>
        <dbReference type="ARBA" id="ARBA00023136"/>
    </source>
</evidence>
<keyword evidence="6 11" id="KW-0256">Endoplasmic reticulum</keyword>
<dbReference type="EMBL" id="DF237689">
    <property type="protein sequence ID" value="GAQ91188.1"/>
    <property type="molecule type" value="Genomic_DNA"/>
</dbReference>
<keyword evidence="14" id="KW-1185">Reference proteome</keyword>
<dbReference type="GO" id="GO:0005789">
    <property type="term" value="C:endoplasmic reticulum membrane"/>
    <property type="evidence" value="ECO:0000318"/>
    <property type="project" value="GO_Central"/>
</dbReference>
<name>A0A1Y1ISN2_KLENI</name>
<dbReference type="PANTHER" id="PTHR12317:SF76">
    <property type="entry name" value="ACYLTRANSFERASE"/>
    <property type="match status" value="1"/>
</dbReference>
<feature type="transmembrane region" description="Helical" evidence="11">
    <location>
        <begin position="66"/>
        <end position="89"/>
    </location>
</feature>
<sequence>MATVTRRTRGAHQDGNAVTPTKTDVSTTNADMKTEDFAPVIEQTEDHVVLDLKNGHPCTFSTIMTLFWYHLFIFSPLAPPIIYGALYLLYRQLGYGVWVVWFLLNLVLFLVPPYYNRAFRQKHLRKVYIPLAHYAKSSKVVLPAKRFPEDRSYILGVHPHGRVMYSTSLISQVYDVFTRVLPDKGDLFGAAAGGFFNVPIIRNWFYALGAVPAGRSSLKKQLNKGNNILIVVGGVKEVCIPTYPDKDVLYLKKRLGFIKLAMETNAGVVPVYLFNENSLFESQPLWFLKFWEKANRYVNVGVPFFRGIYHLPFPFQRDLIIAFGEPLFAKEGESAESFHARYIEALQNLFDKYVGMTVNPKHKLIIT</sequence>
<evidence type="ECO:0000256" key="6">
    <source>
        <dbReference type="ARBA" id="ARBA00022824"/>
    </source>
</evidence>
<dbReference type="OMA" id="YETSCAS"/>
<dbReference type="CDD" id="cd07987">
    <property type="entry name" value="LPLAT_MGAT-like"/>
    <property type="match status" value="1"/>
</dbReference>
<comment type="similarity">
    <text evidence="2 11">Belongs to the diacylglycerol acyltransferase family.</text>
</comment>
<evidence type="ECO:0000256" key="10">
    <source>
        <dbReference type="ARBA" id="ARBA00023315"/>
    </source>
</evidence>
<comment type="subcellular location">
    <subcellularLocation>
        <location evidence="1 11">Endoplasmic reticulum membrane</location>
        <topology evidence="1 11">Multi-pass membrane protein</topology>
    </subcellularLocation>
</comment>
<dbReference type="GO" id="GO:0019432">
    <property type="term" value="P:triglyceride biosynthetic process"/>
    <property type="evidence" value="ECO:0000318"/>
    <property type="project" value="GO_Central"/>
</dbReference>
<evidence type="ECO:0000256" key="12">
    <source>
        <dbReference type="SAM" id="MobiDB-lite"/>
    </source>
</evidence>
<evidence type="ECO:0000313" key="14">
    <source>
        <dbReference type="Proteomes" id="UP000054558"/>
    </source>
</evidence>
<evidence type="ECO:0000256" key="3">
    <source>
        <dbReference type="ARBA" id="ARBA00022516"/>
    </source>
</evidence>
<dbReference type="GO" id="GO:0004144">
    <property type="term" value="F:diacylglycerol O-acyltransferase activity"/>
    <property type="evidence" value="ECO:0000318"/>
    <property type="project" value="GO_Central"/>
</dbReference>
<accession>A0A1Y1ISN2</accession>
<dbReference type="OrthoDB" id="264532at2759"/>
<dbReference type="EC" id="2.3.1.-" evidence="11"/>
<organism evidence="13 14">
    <name type="scientific">Klebsormidium nitens</name>
    <name type="common">Green alga</name>
    <name type="synonym">Ulothrix nitens</name>
    <dbReference type="NCBI Taxonomy" id="105231"/>
    <lineage>
        <taxon>Eukaryota</taxon>
        <taxon>Viridiplantae</taxon>
        <taxon>Streptophyta</taxon>
        <taxon>Klebsormidiophyceae</taxon>
        <taxon>Klebsormidiales</taxon>
        <taxon>Klebsormidiaceae</taxon>
        <taxon>Klebsormidium</taxon>
    </lineage>
</organism>